<dbReference type="Proteomes" id="UP001152797">
    <property type="component" value="Unassembled WGS sequence"/>
</dbReference>
<feature type="region of interest" description="Disordered" evidence="1">
    <location>
        <begin position="133"/>
        <end position="152"/>
    </location>
</feature>
<dbReference type="EMBL" id="CAMXCT030002793">
    <property type="protein sequence ID" value="CAL4787831.1"/>
    <property type="molecule type" value="Genomic_DNA"/>
</dbReference>
<name>A0A9P1G4B6_9DINO</name>
<comment type="caution">
    <text evidence="2">The sequence shown here is derived from an EMBL/GenBank/DDBJ whole genome shotgun (WGS) entry which is preliminary data.</text>
</comment>
<evidence type="ECO:0000313" key="3">
    <source>
        <dbReference type="EMBL" id="CAL1153894.1"/>
    </source>
</evidence>
<accession>A0A9P1G4B6</accession>
<dbReference type="EMBL" id="CAMXCT020002793">
    <property type="protein sequence ID" value="CAL1153894.1"/>
    <property type="molecule type" value="Genomic_DNA"/>
</dbReference>
<evidence type="ECO:0000256" key="1">
    <source>
        <dbReference type="SAM" id="MobiDB-lite"/>
    </source>
</evidence>
<evidence type="ECO:0000313" key="4">
    <source>
        <dbReference type="EMBL" id="CAL4787831.1"/>
    </source>
</evidence>
<sequence>MGSASDADTFVDLVPASLPPPSDEAAVVTTLGQLHSSAYGAFFLNCGTCEEYGHANNEGPRKRKWQAQEAHPRPTEDPWKDTDWRDGRDDWFDGRPQVRNWEEDWEGPPSERPAGMKMSGGIFARAMGAIVRKDEDDGRGDVEPSKRRAVPKNVASRTLSQLGVLAEPRKSKVMLKEAPKGVK</sequence>
<evidence type="ECO:0000313" key="2">
    <source>
        <dbReference type="EMBL" id="CAI4000519.1"/>
    </source>
</evidence>
<feature type="compositionally biased region" description="Basic and acidic residues" evidence="1">
    <location>
        <begin position="133"/>
        <end position="146"/>
    </location>
</feature>
<dbReference type="EMBL" id="CAMXCT010002793">
    <property type="protein sequence ID" value="CAI4000519.1"/>
    <property type="molecule type" value="Genomic_DNA"/>
</dbReference>
<gene>
    <name evidence="2" type="ORF">C1SCF055_LOCUS26631</name>
</gene>
<dbReference type="AlphaFoldDB" id="A0A9P1G4B6"/>
<feature type="compositionally biased region" description="Basic and acidic residues" evidence="1">
    <location>
        <begin position="70"/>
        <end position="93"/>
    </location>
</feature>
<feature type="non-terminal residue" evidence="2">
    <location>
        <position position="1"/>
    </location>
</feature>
<keyword evidence="5" id="KW-1185">Reference proteome</keyword>
<evidence type="ECO:0000313" key="5">
    <source>
        <dbReference type="Proteomes" id="UP001152797"/>
    </source>
</evidence>
<protein>
    <submittedName>
        <fullName evidence="4">VPS37 C-terminal domain-containing protein</fullName>
    </submittedName>
</protein>
<reference evidence="3" key="2">
    <citation type="submission" date="2024-04" db="EMBL/GenBank/DDBJ databases">
        <authorList>
            <person name="Chen Y."/>
            <person name="Shah S."/>
            <person name="Dougan E. K."/>
            <person name="Thang M."/>
            <person name="Chan C."/>
        </authorList>
    </citation>
    <scope>NUCLEOTIDE SEQUENCE [LARGE SCALE GENOMIC DNA]</scope>
</reference>
<feature type="region of interest" description="Disordered" evidence="1">
    <location>
        <begin position="55"/>
        <end position="117"/>
    </location>
</feature>
<reference evidence="2" key="1">
    <citation type="submission" date="2022-10" db="EMBL/GenBank/DDBJ databases">
        <authorList>
            <person name="Chen Y."/>
            <person name="Dougan E. K."/>
            <person name="Chan C."/>
            <person name="Rhodes N."/>
            <person name="Thang M."/>
        </authorList>
    </citation>
    <scope>NUCLEOTIDE SEQUENCE</scope>
</reference>
<dbReference type="OrthoDB" id="10601324at2759"/>
<organism evidence="2">
    <name type="scientific">Cladocopium goreaui</name>
    <dbReference type="NCBI Taxonomy" id="2562237"/>
    <lineage>
        <taxon>Eukaryota</taxon>
        <taxon>Sar</taxon>
        <taxon>Alveolata</taxon>
        <taxon>Dinophyceae</taxon>
        <taxon>Suessiales</taxon>
        <taxon>Symbiodiniaceae</taxon>
        <taxon>Cladocopium</taxon>
    </lineage>
</organism>
<proteinExistence type="predicted"/>